<evidence type="ECO:0000313" key="1">
    <source>
        <dbReference type="EMBL" id="MEO3711536.1"/>
    </source>
</evidence>
<gene>
    <name evidence="1" type="ORF">ABDJ40_02010</name>
</gene>
<dbReference type="SUPFAM" id="SSF53901">
    <property type="entry name" value="Thiolase-like"/>
    <property type="match status" value="1"/>
</dbReference>
<proteinExistence type="predicted"/>
<dbReference type="InterPro" id="IPR016039">
    <property type="entry name" value="Thiolase-like"/>
</dbReference>
<dbReference type="EMBL" id="JBDPZC010000001">
    <property type="protein sequence ID" value="MEO3711536.1"/>
    <property type="molecule type" value="Genomic_DNA"/>
</dbReference>
<organism evidence="1 2">
    <name type="scientific">Roseateles flavus</name>
    <dbReference type="NCBI Taxonomy" id="3149041"/>
    <lineage>
        <taxon>Bacteria</taxon>
        <taxon>Pseudomonadati</taxon>
        <taxon>Pseudomonadota</taxon>
        <taxon>Betaproteobacteria</taxon>
        <taxon>Burkholderiales</taxon>
        <taxon>Sphaerotilaceae</taxon>
        <taxon>Roseateles</taxon>
    </lineage>
</organism>
<name>A0ABV0G907_9BURK</name>
<dbReference type="Proteomes" id="UP001462640">
    <property type="component" value="Unassembled WGS sequence"/>
</dbReference>
<evidence type="ECO:0008006" key="3">
    <source>
        <dbReference type="Google" id="ProtNLM"/>
    </source>
</evidence>
<reference evidence="1 2" key="1">
    <citation type="submission" date="2024-05" db="EMBL/GenBank/DDBJ databases">
        <title>Roseateles sp. 2.12 16S ribosomal RNA gene Genome sequencing and assembly.</title>
        <authorList>
            <person name="Woo H."/>
        </authorList>
    </citation>
    <scope>NUCLEOTIDE SEQUENCE [LARGE SCALE GENOMIC DNA]</scope>
    <source>
        <strain evidence="1 2">2.12</strain>
    </source>
</reference>
<sequence length="364" mass="38761">MIIEKLNAWWRRLPSVDPAQPGTALRAPLYIKSAGLCCAVGYELAAARACIAAGMDHFQQSHFKTHTGERVLVAAMPERRLWGASRLAIWLTKALEDCLKGMPGLNPSRVAVVWLAPDRPEYPLDGNQWDVTFTRAVEALNLSFHPESGVLPLGRAGLSDALAQAQRLLQAPEVDAVLLAGVDSLIDAATISRLMGEERLLVQQNSDGFIPGEAAAAVLLQQERPDPIEPAVCVLGHASSQEEGRVDGSTPSRAQGLTRALRAALAEAALDYRDLDFRCSDQNGEAFYSRESANAMSRIAPSGGDALDLLTLCDSLGEVGAALGPAMLAYLSRSMLHPLSPGSCGILHLASDDGRRAAVVVATV</sequence>
<evidence type="ECO:0000313" key="2">
    <source>
        <dbReference type="Proteomes" id="UP001462640"/>
    </source>
</evidence>
<protein>
    <recommendedName>
        <fullName evidence="3">3-oxoacyl-ACP synthase</fullName>
    </recommendedName>
</protein>
<dbReference type="RefSeq" id="WP_347605447.1">
    <property type="nucleotide sequence ID" value="NZ_JBDPZC010000001.1"/>
</dbReference>
<accession>A0ABV0G907</accession>
<dbReference type="Gene3D" id="3.40.47.10">
    <property type="match status" value="1"/>
</dbReference>
<comment type="caution">
    <text evidence="1">The sequence shown here is derived from an EMBL/GenBank/DDBJ whole genome shotgun (WGS) entry which is preliminary data.</text>
</comment>
<keyword evidence="2" id="KW-1185">Reference proteome</keyword>